<evidence type="ECO:0000256" key="2">
    <source>
        <dbReference type="ARBA" id="ARBA00022450"/>
    </source>
</evidence>
<dbReference type="EMBL" id="JADKYB010000042">
    <property type="protein sequence ID" value="MBM9510590.1"/>
    <property type="molecule type" value="Genomic_DNA"/>
</dbReference>
<evidence type="ECO:0000256" key="3">
    <source>
        <dbReference type="ARBA" id="ARBA00022553"/>
    </source>
</evidence>
<feature type="non-terminal residue" evidence="5">
    <location>
        <position position="2780"/>
    </location>
</feature>
<dbReference type="NCBIfam" id="TIGR01733">
    <property type="entry name" value="AA-adenyl-dom"/>
    <property type="match status" value="2"/>
</dbReference>
<dbReference type="RefSeq" id="WP_205364853.1">
    <property type="nucleotide sequence ID" value="NZ_JADKYB010000042.1"/>
</dbReference>
<sequence>MIPASYGQRRLWFLDQVLDEGVYNTNLVVRLTGVLDRAALEQALADVLARHESLRTRFTTVDGLPYQEITRPGEVPVTLPAVPATRETLPELMRAATTYRFDLAVDIPVRATLFELSGNEWVLAVVMHHIAGDGWSMGPLWRDIGTAYTARVGGREPGWEELPVQYADYTLWQRELLGAEDDSASLLTKQMDYWREALAGLPEELPLPSDRPRPPVASYRGGAVTFEIPADVHDRLRAFARDQQATEFMVVQAAVAVLLSRLGAGTDIPIGTPVAGRTDAALDDLVGFFVNNLVLRTDVSGDPTFAGLVARTRAVGLAAYEHQDVPFERLVEGLAPERSLARHPLFQVMVTLENSQSTRAEGGAAGQVTALPGLRAEAVPGATTSARVDLEFTFIARFTDDRRPQGLAGSIVFARDLFDDETVHRFGERLTRILTAAVADPSTRVSRLPLLDADESWKVLTAWNDTATGGAPGTLAGLLAEQARRTPDAVALVAGDTTVSYADLDRRSNRLARALIERGAGPESRIGVVLDRSIELVVALVAVLKAGAAYVPVDAAYPQSRIDLILGDAGVALVLAGERTAALAGDRAVLVADPAEEYSAEPVTDADRRAPLRPDHPAYVIYTSGSTGVPKGVVVQHASVVNLAAVQAGRFGTGPDSRVLQFASPGFDAATWELVMALCSGARLVIAAADELLPGAGLETVIARHGVTHATLPPAVLSMLAPAALTGVTTLVSAGEALGREQVARWAAGRRFVNAYGPTEVTVCATMTAALDPAGEPVIGTPNDNTRVYVLDDGLAPVAPGIVGDLYVAGAGVARGYLGRPDLTGQSFVADPFGGRGARMYRTGDRVSWTAGGELVFAGRADDQVKIRGFRVEPGEVEAVLGASGLVADVVITVRDDGPGGRRLVAYVVPLGDGAVADGLRAYGAKHLPEHLVPAAFVELPALPLTPNGKVDRAALPAPVVGGGAGGAPRTVREQIICAAFAEVLRRDVVGVEDDFFRLGGHSLLAVRLIERLRARGVSVDVGTLFAEPTPARLAAVAGRERVEVPPVSIPEHPERITAEMVPLAALTTEELATVVAGVPGGAANVLDIYPLAPLQEGLFFLHNLGSGDGRDPYLARQVFEFDSRDRLDAFLSAWEQVVARHDILRSCLAWKGLPHAVQVVHRRVALPVTEVDLSGPAALENPVQALLARCAEPMDLGRAPLLDVHVAADPRSGGESWLLVLRTHHIQHDHVTMDLLLGEVETIRAGRAAELAPVLPYREFVGQARLAVPEAEHEAYFAGLLSGVHEPTVPYGVLDLPGGGAGIREHRVMIPLALAERLRERARLAGVSPAVVFHVIWSRVLASVSGRADVVFGTVMLGRMQGGTGADRVAGLFNNTLPVYAHTAGLGVEAAVHAMQRQLADLMAHEHASLAVAQRGSGVAAPSPLFTAALNYRQNTGVTGTEPGRAPEGFRQILAEDRTHYPLAGAVDDFGPGGFGFTVQAVAPIDAVDVAALMLTVTRGVVSALENDPGTALDAVPVLDEAAVRRQLVEWNATGTAVPGGTLLELLATRTPEAVAVVDGDERMTYAELDTRSNRLARRLIHAGVGPESRVGVAMRRSAGVLVAVLAVLKAGGAYVPLDPDHPPQRLRSVLRDAGAQVTLADEDTAGLTGTVIVVGSEEADQSGDPVTDADRGGRVLPGHPAYVIYTSGSTGEPKGVVVTHAGVVNLLSWMQDEYALTPADRVMLKTPLVFDPSVWELFWPLLAGASIVVAAPDGHRDPRYLARLIASAGVTVTQFVPSMLAAFVQERDAARCPSLRLVFAGGEPLTAAIRDRAEAALGLRIRNPYGPTETTVLVTAWECDPARDGEVVPVGRPIHNTRAYVLDDRLRPVPAGVAGELYLAGAGVARGYLARGGLTAGRFVADPFGTPGERLYRTGDVARWGAGGVLEYVGRADEQVKVRGFRVEPGEIEAVLRAGGLVDQAVVVARGGEADDRRLVAYVVGGDGADLREHLAARLPEYMVPSTFVTLGALPLTANGKVDRRALPEPGATAATPDRPVARDGREEILRTVFAEVLGVASVGPRDSFLALGGHSLLAITLVGRIRAVFGIDIGLREMFEDPTVTGVLRLIEAAGTARPPVVAGPRPSVLPLSFAQRRLWFLNRLDGPNATYNIPMVMRVEGRLDVGALRSALTDVVDRHETLRTRFVLIDGRPAQQVLEPGAGVRLVLEAVEPGEVRERVAREAAYPFDLAADLPLRVRLFAVGAEEFVLVIVLHHIAGDGVSMGPLWRDLASAYEARRAGQAPQWTPLPVQYADYALWQHELLGDDEDPGSLLNGQLAYWRARLAGAPVELALATDRPRPARAGHVGGVVPLVVSPELHVRLRSVAREYQVTVFMVVQAAVVAVLSRLGAGSDVSLGTPVAGRLDAGLEGLVGFFVNTLVLRVDVSGDPSFADVLGRVRESALGAFDHQDVPFERLVEELAPERSLARHPLFQVMLDVQSAVTRPVELPGVELTPLRGEGATARFDLEFSFVEQFTSDGVPDGVTGSVVYAAELFDESSVRGLVDRFVRLLGAGVADPGVRVSRLPVLDESEVRCLEEWGGTGVAAVPESVLGSVPDSVSDSVPAVVSDSVLGLFAGWVARTPDAVAVVFEGTVVSYGELDAWSSRVAAGLVARGAGVEVPVAVVLPRSVELIVVLLAVWKSGAAFVPVDPDYPAERIAAIIADSGARLVVDSADLPGLVGDSADVVNASSVDSSGVPGVSGVGGPLPGQAAYVMFTSGSTGRPKGVVVSHGGVGSLLS</sequence>
<dbReference type="PANTHER" id="PTHR45527">
    <property type="entry name" value="NONRIBOSOMAL PEPTIDE SYNTHETASE"/>
    <property type="match status" value="1"/>
</dbReference>
<feature type="domain" description="Carrier" evidence="4">
    <location>
        <begin position="968"/>
        <end position="1042"/>
    </location>
</feature>
<dbReference type="InterPro" id="IPR025110">
    <property type="entry name" value="AMP-bd_C"/>
</dbReference>
<dbReference type="InterPro" id="IPR010071">
    <property type="entry name" value="AA_adenyl_dom"/>
</dbReference>
<dbReference type="Pfam" id="PF00668">
    <property type="entry name" value="Condensation"/>
    <property type="match status" value="3"/>
</dbReference>
<dbReference type="Pfam" id="PF13193">
    <property type="entry name" value="AMP-binding_C"/>
    <property type="match status" value="2"/>
</dbReference>
<dbReference type="Gene3D" id="3.30.559.10">
    <property type="entry name" value="Chloramphenicol acetyltransferase-like domain"/>
    <property type="match status" value="3"/>
</dbReference>
<gene>
    <name evidence="5" type="ORF">ITX44_39725</name>
</gene>
<dbReference type="InterPro" id="IPR042099">
    <property type="entry name" value="ANL_N_sf"/>
</dbReference>
<keyword evidence="6" id="KW-1185">Reference proteome</keyword>
<dbReference type="Pfam" id="PF00550">
    <property type="entry name" value="PP-binding"/>
    <property type="match status" value="2"/>
</dbReference>
<dbReference type="Gene3D" id="2.30.38.10">
    <property type="entry name" value="Luciferase, Domain 3"/>
    <property type="match status" value="2"/>
</dbReference>
<protein>
    <submittedName>
        <fullName evidence="5">Amino acid adenylation domain-containing protein</fullName>
    </submittedName>
</protein>
<comment type="cofactor">
    <cofactor evidence="1">
        <name>pantetheine 4'-phosphate</name>
        <dbReference type="ChEBI" id="CHEBI:47942"/>
    </cofactor>
</comment>
<organism evidence="5 6">
    <name type="scientific">Actinacidiphila acididurans</name>
    <dbReference type="NCBI Taxonomy" id="2784346"/>
    <lineage>
        <taxon>Bacteria</taxon>
        <taxon>Bacillati</taxon>
        <taxon>Actinomycetota</taxon>
        <taxon>Actinomycetes</taxon>
        <taxon>Kitasatosporales</taxon>
        <taxon>Streptomycetaceae</taxon>
        <taxon>Actinacidiphila</taxon>
    </lineage>
</organism>
<dbReference type="InterPro" id="IPR020845">
    <property type="entry name" value="AMP-binding_CS"/>
</dbReference>
<accession>A0ABS2U7W6</accession>
<dbReference type="SUPFAM" id="SSF47336">
    <property type="entry name" value="ACP-like"/>
    <property type="match status" value="2"/>
</dbReference>
<dbReference type="PANTHER" id="PTHR45527:SF1">
    <property type="entry name" value="FATTY ACID SYNTHASE"/>
    <property type="match status" value="1"/>
</dbReference>
<dbReference type="InterPro" id="IPR001242">
    <property type="entry name" value="Condensation_dom"/>
</dbReference>
<evidence type="ECO:0000256" key="1">
    <source>
        <dbReference type="ARBA" id="ARBA00001957"/>
    </source>
</evidence>
<dbReference type="Gene3D" id="3.40.50.980">
    <property type="match status" value="4"/>
</dbReference>
<dbReference type="InterPro" id="IPR006162">
    <property type="entry name" value="Ppantetheine_attach_site"/>
</dbReference>
<dbReference type="Pfam" id="PF00501">
    <property type="entry name" value="AMP-binding"/>
    <property type="match status" value="3"/>
</dbReference>
<keyword evidence="3" id="KW-0597">Phosphoprotein</keyword>
<dbReference type="Gene3D" id="3.30.300.30">
    <property type="match status" value="2"/>
</dbReference>
<evidence type="ECO:0000259" key="4">
    <source>
        <dbReference type="PROSITE" id="PS50075"/>
    </source>
</evidence>
<dbReference type="CDD" id="cd19544">
    <property type="entry name" value="E-C_NRPS"/>
    <property type="match status" value="1"/>
</dbReference>
<dbReference type="InterPro" id="IPR023213">
    <property type="entry name" value="CAT-like_dom_sf"/>
</dbReference>
<dbReference type="PROSITE" id="PS00455">
    <property type="entry name" value="AMP_BINDING"/>
    <property type="match status" value="3"/>
</dbReference>
<dbReference type="InterPro" id="IPR045851">
    <property type="entry name" value="AMP-bd_C_sf"/>
</dbReference>
<dbReference type="InterPro" id="IPR020806">
    <property type="entry name" value="PKS_PP-bd"/>
</dbReference>
<dbReference type="Proteomes" id="UP000749040">
    <property type="component" value="Unassembled WGS sequence"/>
</dbReference>
<dbReference type="Gene3D" id="1.10.1200.10">
    <property type="entry name" value="ACP-like"/>
    <property type="match status" value="2"/>
</dbReference>
<dbReference type="InterPro" id="IPR009081">
    <property type="entry name" value="PP-bd_ACP"/>
</dbReference>
<evidence type="ECO:0000313" key="5">
    <source>
        <dbReference type="EMBL" id="MBM9510590.1"/>
    </source>
</evidence>
<comment type="caution">
    <text evidence="5">The sequence shown here is derived from an EMBL/GenBank/DDBJ whole genome shotgun (WGS) entry which is preliminary data.</text>
</comment>
<dbReference type="SMART" id="SM00823">
    <property type="entry name" value="PKS_PP"/>
    <property type="match status" value="2"/>
</dbReference>
<dbReference type="InterPro" id="IPR036736">
    <property type="entry name" value="ACP-like_sf"/>
</dbReference>
<dbReference type="InterPro" id="IPR000873">
    <property type="entry name" value="AMP-dep_synth/lig_dom"/>
</dbReference>
<keyword evidence="2" id="KW-0596">Phosphopantetheine</keyword>
<dbReference type="SUPFAM" id="SSF56801">
    <property type="entry name" value="Acetyl-CoA synthetase-like"/>
    <property type="match status" value="3"/>
</dbReference>
<name>A0ABS2U7W6_9ACTN</name>
<reference evidence="5 6" key="1">
    <citation type="submission" date="2021-01" db="EMBL/GenBank/DDBJ databases">
        <title>Streptomyces acididurans sp. nov., isolated from a peat swamp forest soil.</title>
        <authorList>
            <person name="Chantavorakit T."/>
            <person name="Duangmal K."/>
        </authorList>
    </citation>
    <scope>NUCLEOTIDE SEQUENCE [LARGE SCALE GENOMIC DNA]</scope>
    <source>
        <strain evidence="5 6">KK5PA1</strain>
    </source>
</reference>
<dbReference type="SUPFAM" id="SSF52777">
    <property type="entry name" value="CoA-dependent acyltransferases"/>
    <property type="match status" value="6"/>
</dbReference>
<feature type="domain" description="Carrier" evidence="4">
    <location>
        <begin position="2039"/>
        <end position="2114"/>
    </location>
</feature>
<dbReference type="CDD" id="cd05930">
    <property type="entry name" value="A_NRPS"/>
    <property type="match status" value="1"/>
</dbReference>
<dbReference type="CDD" id="cd19540">
    <property type="entry name" value="LCL_NRPS-like"/>
    <property type="match status" value="2"/>
</dbReference>
<dbReference type="Gene3D" id="3.40.50.12780">
    <property type="entry name" value="N-terminal domain of ligase-like"/>
    <property type="match status" value="1"/>
</dbReference>
<evidence type="ECO:0000313" key="6">
    <source>
        <dbReference type="Proteomes" id="UP000749040"/>
    </source>
</evidence>
<dbReference type="PROSITE" id="PS00012">
    <property type="entry name" value="PHOSPHOPANTETHEINE"/>
    <property type="match status" value="2"/>
</dbReference>
<proteinExistence type="predicted"/>
<dbReference type="PROSITE" id="PS50075">
    <property type="entry name" value="CARRIER"/>
    <property type="match status" value="2"/>
</dbReference>
<dbReference type="NCBIfam" id="NF003417">
    <property type="entry name" value="PRK04813.1"/>
    <property type="match status" value="3"/>
</dbReference>
<dbReference type="Gene3D" id="3.30.559.30">
    <property type="entry name" value="Nonribosomal peptide synthetase, condensation domain"/>
    <property type="match status" value="3"/>
</dbReference>